<evidence type="ECO:0000259" key="1">
    <source>
        <dbReference type="Pfam" id="PF00196"/>
    </source>
</evidence>
<evidence type="ECO:0000313" key="3">
    <source>
        <dbReference type="Proteomes" id="UP000199527"/>
    </source>
</evidence>
<dbReference type="InterPro" id="IPR000792">
    <property type="entry name" value="Tscrpt_reg_LuxR_C"/>
</dbReference>
<reference evidence="3" key="1">
    <citation type="submission" date="2016-10" db="EMBL/GenBank/DDBJ databases">
        <authorList>
            <person name="Varghese N."/>
            <person name="Submissions S."/>
        </authorList>
    </citation>
    <scope>NUCLEOTIDE SEQUENCE [LARGE SCALE GENOMIC DNA]</scope>
    <source>
        <strain evidence="3">DSM 23317</strain>
    </source>
</reference>
<feature type="domain" description="HTH luxR-type" evidence="1">
    <location>
        <begin position="187"/>
        <end position="232"/>
    </location>
</feature>
<dbReference type="Gene3D" id="1.10.10.10">
    <property type="entry name" value="Winged helix-like DNA-binding domain superfamily/Winged helix DNA-binding domain"/>
    <property type="match status" value="1"/>
</dbReference>
<dbReference type="InterPro" id="IPR036388">
    <property type="entry name" value="WH-like_DNA-bd_sf"/>
</dbReference>
<dbReference type="RefSeq" id="WP_090368462.1">
    <property type="nucleotide sequence ID" value="NZ_FNEM01000029.1"/>
</dbReference>
<proteinExistence type="predicted"/>
<sequence length="240" mass="26903">MTQADSGAGIAEVLQQGCDELGVKAICYCYDLDEPMRWGRRLKSTEHVIRNLAKRRQLFASSGQALSLWRRKMPFYRHMETVIEQLLSQQVCVWPQRTMPAAMTRHLQAQGIGGVMTVSVCCPVSPRLRGRFMLLAETPEQLSELAQQRGRVVACLERLQTRIALDYGRDIHPLVDCNVVSPLAVYILSGIAQGQDREQVSSQLSLTLRGVDYHISVLKQVLGAKNIAQLVYEAGKLRLV</sequence>
<organism evidence="2 3">
    <name type="scientific">Ferrimonas sediminum</name>
    <dbReference type="NCBI Taxonomy" id="718193"/>
    <lineage>
        <taxon>Bacteria</taxon>
        <taxon>Pseudomonadati</taxon>
        <taxon>Pseudomonadota</taxon>
        <taxon>Gammaproteobacteria</taxon>
        <taxon>Alteromonadales</taxon>
        <taxon>Ferrimonadaceae</taxon>
        <taxon>Ferrimonas</taxon>
    </lineage>
</organism>
<dbReference type="SUPFAM" id="SSF46894">
    <property type="entry name" value="C-terminal effector domain of the bipartite response regulators"/>
    <property type="match status" value="1"/>
</dbReference>
<dbReference type="OrthoDB" id="6254362at2"/>
<dbReference type="InterPro" id="IPR016032">
    <property type="entry name" value="Sig_transdc_resp-reg_C-effctor"/>
</dbReference>
<dbReference type="Proteomes" id="UP000199527">
    <property type="component" value="Unassembled WGS sequence"/>
</dbReference>
<keyword evidence="3" id="KW-1185">Reference proteome</keyword>
<dbReference type="AlphaFoldDB" id="A0A1G9BHP2"/>
<dbReference type="EMBL" id="FNEM01000029">
    <property type="protein sequence ID" value="SDK38385.1"/>
    <property type="molecule type" value="Genomic_DNA"/>
</dbReference>
<dbReference type="GO" id="GO:0006355">
    <property type="term" value="P:regulation of DNA-templated transcription"/>
    <property type="evidence" value="ECO:0007669"/>
    <property type="project" value="InterPro"/>
</dbReference>
<gene>
    <name evidence="2" type="ORF">SAMN04488540_12922</name>
</gene>
<evidence type="ECO:0000313" key="2">
    <source>
        <dbReference type="EMBL" id="SDK38385.1"/>
    </source>
</evidence>
<accession>A0A1G9BHP2</accession>
<dbReference type="Pfam" id="PF00196">
    <property type="entry name" value="GerE"/>
    <property type="match status" value="1"/>
</dbReference>
<dbReference type="GO" id="GO:0003677">
    <property type="term" value="F:DNA binding"/>
    <property type="evidence" value="ECO:0007669"/>
    <property type="project" value="InterPro"/>
</dbReference>
<protein>
    <submittedName>
        <fullName evidence="2">Regulatory protein, luxR family</fullName>
    </submittedName>
</protein>
<name>A0A1G9BHP2_9GAMM</name>